<dbReference type="InterPro" id="IPR045851">
    <property type="entry name" value="AMP-bd_C_sf"/>
</dbReference>
<evidence type="ECO:0000259" key="1">
    <source>
        <dbReference type="Pfam" id="PF00501"/>
    </source>
</evidence>
<dbReference type="RefSeq" id="XP_006679935.1">
    <property type="nucleotide sequence ID" value="XM_006679872.1"/>
</dbReference>
<protein>
    <recommendedName>
        <fullName evidence="1">AMP-dependent synthetase/ligase domain-containing protein</fullName>
    </recommendedName>
</protein>
<name>F4P6D8_BATDJ</name>
<dbReference type="InterPro" id="IPR052091">
    <property type="entry name" value="Beta-ala_Activ/Resist"/>
</dbReference>
<evidence type="ECO:0000313" key="3">
    <source>
        <dbReference type="Proteomes" id="UP000007241"/>
    </source>
</evidence>
<dbReference type="PANTHER" id="PTHR44394">
    <property type="entry name" value="BETA-ALANINE-ACTIVATING ENZYME"/>
    <property type="match status" value="1"/>
</dbReference>
<dbReference type="GeneID" id="18238935"/>
<sequence length="619" mass="69521">MTNCHSILDILRLFDNCCSKTPSNIALIASTHSISDTTVEITYAQLDSLVGVLVTQLKTIGVKRGTYVGTVLGRGLPIIALVLALWRIKAVFVPLSNLAMDRLYISKTIDSIPSLKYIIGMHNQLHEICSGNSFSTSNINMSDQIDCLSGSELCVAIDTSKTCDQESTYNEAELAYVIRTSGTTRGEKGGLLVRVPRNTLSTNVHEISLRLQLQQESSIKRFILISAPTFDPFMIELLLPLTTGSSLVIVPDEFIQTPNLLYNYIIQNRVSYFFGTPSLFLRFSRHQQFNLIMRHTTVSNIILGGESFPAQLYDLVQDCNTNHVSLWNIYGTTECSVWTSLTQIDLYQPDLLSSIHYVLDYTVMKLQDVEPDIANPTQEDKQYEIYHGGSNRICFVGDETIPKIMRPTGDLAFQNKSTGQISIIGRTNRQVKRSGYRIHLDSISHTIQAVYGVCRCEVVMLKDPTDVNMGIKSIVACVKIDKTKVEKVLTQIKDHVSSNLPFYARPDKICILDEYPVTNHGKIDYRRLEICAQDCISQDSNIHNIESNLDLCTMVRSVLEHHFSFKNPDQNVKSNTYFLSEGGTSLTALCASKELTNISVHLQSKESSLQQWVFNILIW</sequence>
<dbReference type="Gene3D" id="3.30.300.30">
    <property type="match status" value="1"/>
</dbReference>
<evidence type="ECO:0000313" key="2">
    <source>
        <dbReference type="EMBL" id="EGF79591.1"/>
    </source>
</evidence>
<dbReference type="InParanoid" id="F4P6D8"/>
<dbReference type="OrthoDB" id="2157762at2759"/>
<reference evidence="2 3" key="1">
    <citation type="submission" date="2009-12" db="EMBL/GenBank/DDBJ databases">
        <title>The draft genome of Batrachochytrium dendrobatidis.</title>
        <authorList>
            <consortium name="US DOE Joint Genome Institute (JGI-PGF)"/>
            <person name="Kuo A."/>
            <person name="Salamov A."/>
            <person name="Schmutz J."/>
            <person name="Lucas S."/>
            <person name="Pitluck S."/>
            <person name="Rosenblum E."/>
            <person name="Stajich J."/>
            <person name="Eisen M."/>
            <person name="Grigoriev I.V."/>
        </authorList>
    </citation>
    <scope>NUCLEOTIDE SEQUENCE [LARGE SCALE GENOMIC DNA]</scope>
    <source>
        <strain evidence="3">JAM81 / FGSC 10211</strain>
    </source>
</reference>
<dbReference type="Pfam" id="PF00501">
    <property type="entry name" value="AMP-binding"/>
    <property type="match status" value="1"/>
</dbReference>
<keyword evidence="3" id="KW-1185">Reference proteome</keyword>
<dbReference type="AlphaFoldDB" id="F4P6D8"/>
<dbReference type="OMA" id="RTLYPIG"/>
<dbReference type="InterPro" id="IPR000873">
    <property type="entry name" value="AMP-dep_synth/lig_dom"/>
</dbReference>
<dbReference type="Proteomes" id="UP000007241">
    <property type="component" value="Unassembled WGS sequence"/>
</dbReference>
<proteinExistence type="predicted"/>
<feature type="domain" description="AMP-dependent synthetase/ligase" evidence="1">
    <location>
        <begin position="15"/>
        <end position="370"/>
    </location>
</feature>
<dbReference type="STRING" id="684364.F4P6D8"/>
<dbReference type="SUPFAM" id="SSF56801">
    <property type="entry name" value="Acetyl-CoA synthetase-like"/>
    <property type="match status" value="1"/>
</dbReference>
<dbReference type="InterPro" id="IPR042099">
    <property type="entry name" value="ANL_N_sf"/>
</dbReference>
<dbReference type="PANTHER" id="PTHR44394:SF1">
    <property type="entry name" value="BETA-ALANINE-ACTIVATING ENZYME"/>
    <property type="match status" value="1"/>
</dbReference>
<dbReference type="Gene3D" id="3.40.50.12780">
    <property type="entry name" value="N-terminal domain of ligase-like"/>
    <property type="match status" value="1"/>
</dbReference>
<accession>F4P6D8</accession>
<organism evidence="2 3">
    <name type="scientific">Batrachochytrium dendrobatidis (strain JAM81 / FGSC 10211)</name>
    <name type="common">Frog chytrid fungus</name>
    <dbReference type="NCBI Taxonomy" id="684364"/>
    <lineage>
        <taxon>Eukaryota</taxon>
        <taxon>Fungi</taxon>
        <taxon>Fungi incertae sedis</taxon>
        <taxon>Chytridiomycota</taxon>
        <taxon>Chytridiomycota incertae sedis</taxon>
        <taxon>Chytridiomycetes</taxon>
        <taxon>Rhizophydiales</taxon>
        <taxon>Rhizophydiales incertae sedis</taxon>
        <taxon>Batrachochytrium</taxon>
    </lineage>
</organism>
<dbReference type="HOGENOM" id="CLU_441427_0_0_1"/>
<gene>
    <name evidence="2" type="ORF">BATDEDRAFT_26038</name>
</gene>
<dbReference type="EMBL" id="GL882886">
    <property type="protein sequence ID" value="EGF79591.1"/>
    <property type="molecule type" value="Genomic_DNA"/>
</dbReference>